<feature type="transmembrane region" description="Helical" evidence="1">
    <location>
        <begin position="92"/>
        <end position="111"/>
    </location>
</feature>
<organism evidence="2">
    <name type="scientific">Symploca sp. SIO1C4</name>
    <dbReference type="NCBI Taxonomy" id="2607765"/>
    <lineage>
        <taxon>Bacteria</taxon>
        <taxon>Bacillati</taxon>
        <taxon>Cyanobacteriota</taxon>
        <taxon>Cyanophyceae</taxon>
        <taxon>Coleofasciculales</taxon>
        <taxon>Coleofasciculaceae</taxon>
        <taxon>Symploca</taxon>
    </lineage>
</organism>
<dbReference type="AlphaFoldDB" id="A0A6B3NG13"/>
<name>A0A6B3NG13_9CYAN</name>
<dbReference type="EMBL" id="JAAHFQ010001061">
    <property type="protein sequence ID" value="NER32089.1"/>
    <property type="molecule type" value="Genomic_DNA"/>
</dbReference>
<proteinExistence type="predicted"/>
<comment type="caution">
    <text evidence="2">The sequence shown here is derived from an EMBL/GenBank/DDBJ whole genome shotgun (WGS) entry which is preliminary data.</text>
</comment>
<sequence>MNAVSGVGSRQLPWRTIVMFALGFWLSGSLILDFVIMPGLSAAGMMSQSGFATAGYSIFWIFNRIELLCAALTLAGLLSLRGTSNLYRRVRRWSIFLSVLLLAIAIIYTYIMTPQMSALALQLDPWEVASGMPAGMIEMHEGYWLLEAIKLIAATSVLGWCYYDWRTRA</sequence>
<evidence type="ECO:0000256" key="1">
    <source>
        <dbReference type="SAM" id="Phobius"/>
    </source>
</evidence>
<accession>A0A6B3NG13</accession>
<keyword evidence="1" id="KW-1133">Transmembrane helix</keyword>
<evidence type="ECO:0000313" key="2">
    <source>
        <dbReference type="EMBL" id="NER32089.1"/>
    </source>
</evidence>
<feature type="transmembrane region" description="Helical" evidence="1">
    <location>
        <begin position="57"/>
        <end position="80"/>
    </location>
</feature>
<feature type="transmembrane region" description="Helical" evidence="1">
    <location>
        <begin position="142"/>
        <end position="163"/>
    </location>
</feature>
<feature type="transmembrane region" description="Helical" evidence="1">
    <location>
        <begin position="12"/>
        <end position="37"/>
    </location>
</feature>
<protein>
    <submittedName>
        <fullName evidence="2">DUF4149 domain-containing protein</fullName>
    </submittedName>
</protein>
<reference evidence="2" key="1">
    <citation type="submission" date="2019-11" db="EMBL/GenBank/DDBJ databases">
        <title>Genomic insights into an expanded diversity of filamentous marine cyanobacteria reveals the extraordinary biosynthetic potential of Moorea and Okeania.</title>
        <authorList>
            <person name="Ferreira Leao T."/>
            <person name="Wang M."/>
            <person name="Moss N."/>
            <person name="Da Silva R."/>
            <person name="Sanders J."/>
            <person name="Nurk S."/>
            <person name="Gurevich A."/>
            <person name="Humphrey G."/>
            <person name="Reher R."/>
            <person name="Zhu Q."/>
            <person name="Belda-Ferre P."/>
            <person name="Glukhov E."/>
            <person name="Rex R."/>
            <person name="Dorrestein P.C."/>
            <person name="Knight R."/>
            <person name="Pevzner P."/>
            <person name="Gerwick W.H."/>
            <person name="Gerwick L."/>
        </authorList>
    </citation>
    <scope>NUCLEOTIDE SEQUENCE</scope>
    <source>
        <strain evidence="2">SIO1C4</strain>
    </source>
</reference>
<keyword evidence="1" id="KW-0472">Membrane</keyword>
<gene>
    <name evidence="2" type="ORF">F6J89_31925</name>
</gene>
<keyword evidence="1" id="KW-0812">Transmembrane</keyword>